<evidence type="ECO:0000256" key="1">
    <source>
        <dbReference type="SAM" id="MobiDB-lite"/>
    </source>
</evidence>
<accession>A0A1C6TN87</accession>
<dbReference type="STRING" id="145854.GA0074692_6765"/>
<dbReference type="Proteomes" id="UP000198959">
    <property type="component" value="Unassembled WGS sequence"/>
</dbReference>
<dbReference type="EMBL" id="FMHW01000003">
    <property type="protein sequence ID" value="SCL43208.1"/>
    <property type="molecule type" value="Genomic_DNA"/>
</dbReference>
<gene>
    <name evidence="2" type="ORF">GA0074692_6765</name>
</gene>
<dbReference type="RefSeq" id="WP_091654656.1">
    <property type="nucleotide sequence ID" value="NZ_FMHW01000003.1"/>
</dbReference>
<evidence type="ECO:0000313" key="2">
    <source>
        <dbReference type="EMBL" id="SCL43208.1"/>
    </source>
</evidence>
<proteinExistence type="predicted"/>
<organism evidence="2 3">
    <name type="scientific">Micromonospora pallida</name>
    <dbReference type="NCBI Taxonomy" id="145854"/>
    <lineage>
        <taxon>Bacteria</taxon>
        <taxon>Bacillati</taxon>
        <taxon>Actinomycetota</taxon>
        <taxon>Actinomycetes</taxon>
        <taxon>Micromonosporales</taxon>
        <taxon>Micromonosporaceae</taxon>
        <taxon>Micromonospora</taxon>
    </lineage>
</organism>
<reference evidence="3" key="1">
    <citation type="submission" date="2016-06" db="EMBL/GenBank/DDBJ databases">
        <authorList>
            <person name="Varghese N."/>
            <person name="Submissions Spin"/>
        </authorList>
    </citation>
    <scope>NUCLEOTIDE SEQUENCE [LARGE SCALE GENOMIC DNA]</scope>
    <source>
        <strain evidence="3">DSM 43817</strain>
    </source>
</reference>
<sequence>MTARRRPARPSIRPHPLVPDPDIGLDHADRPTCKTCRMVGRVGDSRHPDPTAPPRQLPAALAQAAQELDAAILGEREDPW</sequence>
<dbReference type="AlphaFoldDB" id="A0A1C6TN87"/>
<evidence type="ECO:0000313" key="3">
    <source>
        <dbReference type="Proteomes" id="UP000198959"/>
    </source>
</evidence>
<protein>
    <submittedName>
        <fullName evidence="2">Uncharacterized protein</fullName>
    </submittedName>
</protein>
<keyword evidence="3" id="KW-1185">Reference proteome</keyword>
<name>A0A1C6TN87_9ACTN</name>
<feature type="region of interest" description="Disordered" evidence="1">
    <location>
        <begin position="1"/>
        <end position="26"/>
    </location>
</feature>